<dbReference type="NCBIfam" id="TIGR02532">
    <property type="entry name" value="IV_pilin_GFxxxE"/>
    <property type="match status" value="1"/>
</dbReference>
<evidence type="ECO:0000256" key="6">
    <source>
        <dbReference type="SAM" id="MobiDB-lite"/>
    </source>
</evidence>
<evidence type="ECO:0000313" key="8">
    <source>
        <dbReference type="EMBL" id="KKU77389.1"/>
    </source>
</evidence>
<organism evidence="8 9">
    <name type="scientific">Candidatus Giovannonibacteria bacterium GW2011_GWB1_47_6b</name>
    <dbReference type="NCBI Taxonomy" id="1618655"/>
    <lineage>
        <taxon>Bacteria</taxon>
        <taxon>Candidatus Giovannoniibacteriota</taxon>
    </lineage>
</organism>
<dbReference type="EMBL" id="LCOK01000002">
    <property type="protein sequence ID" value="KKU77389.1"/>
    <property type="molecule type" value="Genomic_DNA"/>
</dbReference>
<dbReference type="Gene3D" id="3.30.700.10">
    <property type="entry name" value="Glycoprotein, Type 4 Pilin"/>
    <property type="match status" value="1"/>
</dbReference>
<gene>
    <name evidence="8" type="ORF">UY02_C0002G0012</name>
</gene>
<dbReference type="PRINTS" id="PR00885">
    <property type="entry name" value="BCTERIALGSPH"/>
</dbReference>
<sequence length="235" mass="24650">MLVDEPKVSTSWGSYKAFDLFLGYPQPTFDFAGSRHKINRMITNTKKGFTLIELLIVIAIIAILATAVVLILNPAQLFAQARDSQRISDLATVRGAVVLYLSTVSSPDLDSAGGTCGTNYWGSVTGAVENLTVTGTQSANTARTVAGSGWVPVDLASVPGGSPLSALPQDPLGDEASSTASAYTYSCDNTNKWFELNANMESSRYASGGGDDVESTDGGSAYSIYEVGNDPGLDL</sequence>
<dbReference type="SUPFAM" id="SSF54523">
    <property type="entry name" value="Pili subunits"/>
    <property type="match status" value="1"/>
</dbReference>
<evidence type="ECO:0000256" key="1">
    <source>
        <dbReference type="ARBA" id="ARBA00004167"/>
    </source>
</evidence>
<comment type="subcellular location">
    <subcellularLocation>
        <location evidence="1">Membrane</location>
        <topology evidence="1">Single-pass membrane protein</topology>
    </subcellularLocation>
</comment>
<dbReference type="InterPro" id="IPR002416">
    <property type="entry name" value="T2SS_protein-GspH"/>
</dbReference>
<evidence type="ECO:0000256" key="7">
    <source>
        <dbReference type="SAM" id="Phobius"/>
    </source>
</evidence>
<accession>A0A0G1T6B7</accession>
<evidence type="ECO:0000256" key="2">
    <source>
        <dbReference type="ARBA" id="ARBA00022481"/>
    </source>
</evidence>
<dbReference type="GO" id="GO:0016020">
    <property type="term" value="C:membrane"/>
    <property type="evidence" value="ECO:0007669"/>
    <property type="project" value="UniProtKB-SubCell"/>
</dbReference>
<keyword evidence="3 7" id="KW-0812">Transmembrane</keyword>
<evidence type="ECO:0000256" key="5">
    <source>
        <dbReference type="ARBA" id="ARBA00023136"/>
    </source>
</evidence>
<keyword evidence="2" id="KW-0488">Methylation</keyword>
<dbReference type="GO" id="GO:0015628">
    <property type="term" value="P:protein secretion by the type II secretion system"/>
    <property type="evidence" value="ECO:0007669"/>
    <property type="project" value="InterPro"/>
</dbReference>
<protein>
    <submittedName>
        <fullName evidence="8">Uncharacterized protein</fullName>
    </submittedName>
</protein>
<dbReference type="AlphaFoldDB" id="A0A0G1T6B7"/>
<dbReference type="InterPro" id="IPR012902">
    <property type="entry name" value="N_methyl_site"/>
</dbReference>
<feature type="region of interest" description="Disordered" evidence="6">
    <location>
        <begin position="205"/>
        <end position="235"/>
    </location>
</feature>
<keyword evidence="4 7" id="KW-1133">Transmembrane helix</keyword>
<keyword evidence="5 7" id="KW-0472">Membrane</keyword>
<dbReference type="InterPro" id="IPR045584">
    <property type="entry name" value="Pilin-like"/>
</dbReference>
<feature type="transmembrane region" description="Helical" evidence="7">
    <location>
        <begin position="49"/>
        <end position="72"/>
    </location>
</feature>
<proteinExistence type="predicted"/>
<evidence type="ECO:0000256" key="3">
    <source>
        <dbReference type="ARBA" id="ARBA00022692"/>
    </source>
</evidence>
<evidence type="ECO:0000256" key="4">
    <source>
        <dbReference type="ARBA" id="ARBA00022989"/>
    </source>
</evidence>
<dbReference type="Pfam" id="PF07963">
    <property type="entry name" value="N_methyl"/>
    <property type="match status" value="1"/>
</dbReference>
<evidence type="ECO:0000313" key="9">
    <source>
        <dbReference type="Proteomes" id="UP000034682"/>
    </source>
</evidence>
<dbReference type="Proteomes" id="UP000034682">
    <property type="component" value="Unassembled WGS sequence"/>
</dbReference>
<reference evidence="8 9" key="1">
    <citation type="journal article" date="2015" name="Nature">
        <title>rRNA introns, odd ribosomes, and small enigmatic genomes across a large radiation of phyla.</title>
        <authorList>
            <person name="Brown C.T."/>
            <person name="Hug L.A."/>
            <person name="Thomas B.C."/>
            <person name="Sharon I."/>
            <person name="Castelle C.J."/>
            <person name="Singh A."/>
            <person name="Wilkins M.J."/>
            <person name="Williams K.H."/>
            <person name="Banfield J.F."/>
        </authorList>
    </citation>
    <scope>NUCLEOTIDE SEQUENCE [LARGE SCALE GENOMIC DNA]</scope>
</reference>
<name>A0A0G1T6B7_9BACT</name>
<dbReference type="PROSITE" id="PS00409">
    <property type="entry name" value="PROKAR_NTER_METHYL"/>
    <property type="match status" value="1"/>
</dbReference>
<dbReference type="GO" id="GO:0015627">
    <property type="term" value="C:type II protein secretion system complex"/>
    <property type="evidence" value="ECO:0007669"/>
    <property type="project" value="InterPro"/>
</dbReference>
<comment type="caution">
    <text evidence="8">The sequence shown here is derived from an EMBL/GenBank/DDBJ whole genome shotgun (WGS) entry which is preliminary data.</text>
</comment>